<reference evidence="1 2" key="1">
    <citation type="journal article" date="2016" name="Nat. Commun.">
        <title>Thousands of microbial genomes shed light on interconnected biogeochemical processes in an aquifer system.</title>
        <authorList>
            <person name="Anantharaman K."/>
            <person name="Brown C.T."/>
            <person name="Hug L.A."/>
            <person name="Sharon I."/>
            <person name="Castelle C.J."/>
            <person name="Probst A.J."/>
            <person name="Thomas B.C."/>
            <person name="Singh A."/>
            <person name="Wilkins M.J."/>
            <person name="Karaoz U."/>
            <person name="Brodie E.L."/>
            <person name="Williams K.H."/>
            <person name="Hubbard S.S."/>
            <person name="Banfield J.F."/>
        </authorList>
    </citation>
    <scope>NUCLEOTIDE SEQUENCE [LARGE SCALE GENOMIC DNA]</scope>
</reference>
<evidence type="ECO:0000313" key="1">
    <source>
        <dbReference type="EMBL" id="OGY79400.1"/>
    </source>
</evidence>
<name>A0A1G2ATQ0_9BACT</name>
<protein>
    <submittedName>
        <fullName evidence="1">Uncharacterized protein</fullName>
    </submittedName>
</protein>
<sequence length="189" mass="20984">MPTEALYNLGTRTMREEIAHPGNPALQHPGWEIHIEEGRGWTYFEIVNPSKGRMLGGGYTRSEIVEIEREEEVPELVIVPGSPHIFLGGSNPNTAYFATTQSCMLVLVKPQIEPAVERLDSETAKAELIKEIIPLQFPEEVDQLMARTAALMERGCWDPKEPVLVCALTKAMFAEIARLDRAGKISVTG</sequence>
<dbReference type="Proteomes" id="UP000177165">
    <property type="component" value="Unassembled WGS sequence"/>
</dbReference>
<dbReference type="EMBL" id="MHKB01000009">
    <property type="protein sequence ID" value="OGY79400.1"/>
    <property type="molecule type" value="Genomic_DNA"/>
</dbReference>
<accession>A0A1G2ATQ0</accession>
<gene>
    <name evidence="1" type="ORF">A3B74_00985</name>
</gene>
<organism evidence="1 2">
    <name type="scientific">Candidatus Kerfeldbacteria bacterium RIFCSPHIGHO2_02_FULL_42_14</name>
    <dbReference type="NCBI Taxonomy" id="1798540"/>
    <lineage>
        <taxon>Bacteria</taxon>
        <taxon>Candidatus Kerfeldiibacteriota</taxon>
    </lineage>
</organism>
<comment type="caution">
    <text evidence="1">The sequence shown here is derived from an EMBL/GenBank/DDBJ whole genome shotgun (WGS) entry which is preliminary data.</text>
</comment>
<dbReference type="AlphaFoldDB" id="A0A1G2ATQ0"/>
<proteinExistence type="predicted"/>
<evidence type="ECO:0000313" key="2">
    <source>
        <dbReference type="Proteomes" id="UP000177165"/>
    </source>
</evidence>
<dbReference type="STRING" id="1798540.A3B74_00985"/>